<dbReference type="GO" id="GO:0016791">
    <property type="term" value="F:phosphatase activity"/>
    <property type="evidence" value="ECO:0007669"/>
    <property type="project" value="TreeGrafter"/>
</dbReference>
<organism evidence="3 4">
    <name type="scientific">Actinoplanes aureus</name>
    <dbReference type="NCBI Taxonomy" id="2792083"/>
    <lineage>
        <taxon>Bacteria</taxon>
        <taxon>Bacillati</taxon>
        <taxon>Actinomycetota</taxon>
        <taxon>Actinomycetes</taxon>
        <taxon>Micromonosporales</taxon>
        <taxon>Micromonosporaceae</taxon>
        <taxon>Actinoplanes</taxon>
    </lineage>
</organism>
<evidence type="ECO:0000256" key="1">
    <source>
        <dbReference type="ARBA" id="ARBA00022801"/>
    </source>
</evidence>
<reference evidence="3" key="1">
    <citation type="submission" date="2020-11" db="EMBL/GenBank/DDBJ databases">
        <title>Isolation and identification of active actinomycetes.</title>
        <authorList>
            <person name="Sun X."/>
        </authorList>
    </citation>
    <scope>NUCLEOTIDE SEQUENCE</scope>
    <source>
        <strain evidence="3">NEAU-A11</strain>
    </source>
</reference>
<dbReference type="PANTHER" id="PTHR43156:SF2">
    <property type="entry name" value="STAGE II SPORULATION PROTEIN E"/>
    <property type="match status" value="1"/>
</dbReference>
<accession>A0A931CAD3</accession>
<proteinExistence type="predicted"/>
<evidence type="ECO:0000259" key="2">
    <source>
        <dbReference type="SMART" id="SM00331"/>
    </source>
</evidence>
<dbReference type="PANTHER" id="PTHR43156">
    <property type="entry name" value="STAGE II SPORULATION PROTEIN E-RELATED"/>
    <property type="match status" value="1"/>
</dbReference>
<dbReference type="EMBL" id="JADQTO010000005">
    <property type="protein sequence ID" value="MBG0562473.1"/>
    <property type="molecule type" value="Genomic_DNA"/>
</dbReference>
<dbReference type="Proteomes" id="UP000598146">
    <property type="component" value="Unassembled WGS sequence"/>
</dbReference>
<dbReference type="Gene3D" id="3.60.40.10">
    <property type="entry name" value="PPM-type phosphatase domain"/>
    <property type="match status" value="1"/>
</dbReference>
<dbReference type="SUPFAM" id="SSF81606">
    <property type="entry name" value="PP2C-like"/>
    <property type="match status" value="1"/>
</dbReference>
<dbReference type="RefSeq" id="WP_196414245.1">
    <property type="nucleotide sequence ID" value="NZ_JADQTO010000005.1"/>
</dbReference>
<dbReference type="Pfam" id="PF07228">
    <property type="entry name" value="SpoIIE"/>
    <property type="match status" value="1"/>
</dbReference>
<dbReference type="SMART" id="SM00331">
    <property type="entry name" value="PP2C_SIG"/>
    <property type="match status" value="1"/>
</dbReference>
<feature type="domain" description="PPM-type phosphatase" evidence="2">
    <location>
        <begin position="176"/>
        <end position="396"/>
    </location>
</feature>
<gene>
    <name evidence="3" type="ORF">I4J89_13490</name>
</gene>
<name>A0A931CAD3_9ACTN</name>
<dbReference type="InterPro" id="IPR001932">
    <property type="entry name" value="PPM-type_phosphatase-like_dom"/>
</dbReference>
<keyword evidence="4" id="KW-1185">Reference proteome</keyword>
<comment type="caution">
    <text evidence="3">The sequence shown here is derived from an EMBL/GenBank/DDBJ whole genome shotgun (WGS) entry which is preliminary data.</text>
</comment>
<dbReference type="AlphaFoldDB" id="A0A931CAD3"/>
<evidence type="ECO:0000313" key="3">
    <source>
        <dbReference type="EMBL" id="MBG0562473.1"/>
    </source>
</evidence>
<sequence length="418" mass="44662">MGQEVDLRFLQVMAEMTASSHLMQADEVAPKVDQALSRLGMGATMFLIDQEQLLLRALPVPGREVPSPLPVAGSLPGRSYMLIQPEPDPGRPGRLWVPLLDGTARFGVMRFALPADADAHDPAWQQRCALISGLAAHLVSSKLTSGDTLHRLQRVRPMTVAAELMWQMLPPLTSSHERLALTAIMQPCYDIGGDGYDYAVDGDTAWLVLLDAMGRGLSAAVACAVALSAIRATRRAGGDLLEQVRAADENLVEQFGPTGRARFVTGLLAQFDLETGLVRYINAGNPLPVILRNADLLGVPTGGARLPLGLRADVATHVGEQLLEPGDRMLLHTDGVTEARAADGSPFGAARLTQLATYCEKERLPAPETLRRLALAVAEHRGGPPSDDAAMVLVEWSPAAAQRTLIGPLSPGDGEQRS</sequence>
<dbReference type="InterPro" id="IPR052016">
    <property type="entry name" value="Bact_Sigma-Reg"/>
</dbReference>
<evidence type="ECO:0000313" key="4">
    <source>
        <dbReference type="Proteomes" id="UP000598146"/>
    </source>
</evidence>
<keyword evidence="1" id="KW-0378">Hydrolase</keyword>
<protein>
    <submittedName>
        <fullName evidence="3">Serine/threonine-protein phosphatase</fullName>
    </submittedName>
</protein>
<dbReference type="InterPro" id="IPR036457">
    <property type="entry name" value="PPM-type-like_dom_sf"/>
</dbReference>